<dbReference type="Pfam" id="PF00440">
    <property type="entry name" value="TetR_N"/>
    <property type="match status" value="1"/>
</dbReference>
<protein>
    <submittedName>
        <fullName evidence="6">AcrR family transcriptional regulator</fullName>
    </submittedName>
</protein>
<evidence type="ECO:0000256" key="4">
    <source>
        <dbReference type="PROSITE-ProRule" id="PRU00335"/>
    </source>
</evidence>
<dbReference type="OrthoDB" id="3173376at2"/>
<dbReference type="AlphaFoldDB" id="A0A3E0I6B8"/>
<gene>
    <name evidence="6" type="ORF">BCF44_102504</name>
</gene>
<name>A0A3E0I6B8_9PSEU</name>
<evidence type="ECO:0000256" key="1">
    <source>
        <dbReference type="ARBA" id="ARBA00023015"/>
    </source>
</evidence>
<accession>A0A3E0I6B8</accession>
<evidence type="ECO:0000313" key="6">
    <source>
        <dbReference type="EMBL" id="REH54272.1"/>
    </source>
</evidence>
<dbReference type="EMBL" id="QUNO01000002">
    <property type="protein sequence ID" value="REH54272.1"/>
    <property type="molecule type" value="Genomic_DNA"/>
</dbReference>
<keyword evidence="3" id="KW-0804">Transcription</keyword>
<comment type="caution">
    <text evidence="6">The sequence shown here is derived from an EMBL/GenBank/DDBJ whole genome shotgun (WGS) entry which is preliminary data.</text>
</comment>
<dbReference type="SUPFAM" id="SSF48498">
    <property type="entry name" value="Tetracyclin repressor-like, C-terminal domain"/>
    <property type="match status" value="1"/>
</dbReference>
<dbReference type="SUPFAM" id="SSF46689">
    <property type="entry name" value="Homeodomain-like"/>
    <property type="match status" value="1"/>
</dbReference>
<dbReference type="Proteomes" id="UP000256269">
    <property type="component" value="Unassembled WGS sequence"/>
</dbReference>
<dbReference type="PANTHER" id="PTHR30055">
    <property type="entry name" value="HTH-TYPE TRANSCRIPTIONAL REGULATOR RUTR"/>
    <property type="match status" value="1"/>
</dbReference>
<keyword evidence="2 4" id="KW-0238">DNA-binding</keyword>
<dbReference type="InterPro" id="IPR025996">
    <property type="entry name" value="MT1864/Rv1816-like_C"/>
</dbReference>
<dbReference type="InterPro" id="IPR001647">
    <property type="entry name" value="HTH_TetR"/>
</dbReference>
<dbReference type="GO" id="GO:0003700">
    <property type="term" value="F:DNA-binding transcription factor activity"/>
    <property type="evidence" value="ECO:0007669"/>
    <property type="project" value="TreeGrafter"/>
</dbReference>
<dbReference type="Pfam" id="PF13305">
    <property type="entry name" value="TetR_C_33"/>
    <property type="match status" value="1"/>
</dbReference>
<dbReference type="PANTHER" id="PTHR30055:SF220">
    <property type="entry name" value="TETR-FAMILY REGULATORY PROTEIN"/>
    <property type="match status" value="1"/>
</dbReference>
<dbReference type="InterPro" id="IPR036271">
    <property type="entry name" value="Tet_transcr_reg_TetR-rel_C_sf"/>
</dbReference>
<evidence type="ECO:0000256" key="3">
    <source>
        <dbReference type="ARBA" id="ARBA00023163"/>
    </source>
</evidence>
<dbReference type="RefSeq" id="WP_116173359.1">
    <property type="nucleotide sequence ID" value="NZ_CP144375.1"/>
</dbReference>
<proteinExistence type="predicted"/>
<reference evidence="6 7" key="1">
    <citation type="submission" date="2018-08" db="EMBL/GenBank/DDBJ databases">
        <title>Genomic Encyclopedia of Archaeal and Bacterial Type Strains, Phase II (KMG-II): from individual species to whole genera.</title>
        <authorList>
            <person name="Goeker M."/>
        </authorList>
    </citation>
    <scope>NUCLEOTIDE SEQUENCE [LARGE SCALE GENOMIC DNA]</scope>
    <source>
        <strain evidence="6 7">DSM 45791</strain>
    </source>
</reference>
<sequence length="188" mass="19998">MASGTREALLDAAVRLLDAGGVEAVTLREVGRQAGVSHNAPYKHFASKEALLAAVAARELERRAARPADSLRATLHGYVRWAQETPARFRLIFGPWTVDSPELHVAATAAQARLVDTVLAAQEAHLLPAGDPVRLASLLRSLAHGAADLASAGHLSPTGKGHASPEDLVDDLLTYLNPRESRSASHRM</sequence>
<dbReference type="InterPro" id="IPR050109">
    <property type="entry name" value="HTH-type_TetR-like_transc_reg"/>
</dbReference>
<keyword evidence="1" id="KW-0805">Transcription regulation</keyword>
<feature type="DNA-binding region" description="H-T-H motif" evidence="4">
    <location>
        <begin position="26"/>
        <end position="45"/>
    </location>
</feature>
<evidence type="ECO:0000256" key="2">
    <source>
        <dbReference type="ARBA" id="ARBA00023125"/>
    </source>
</evidence>
<evidence type="ECO:0000259" key="5">
    <source>
        <dbReference type="PROSITE" id="PS50977"/>
    </source>
</evidence>
<evidence type="ECO:0000313" key="7">
    <source>
        <dbReference type="Proteomes" id="UP000256269"/>
    </source>
</evidence>
<dbReference type="GO" id="GO:0000976">
    <property type="term" value="F:transcription cis-regulatory region binding"/>
    <property type="evidence" value="ECO:0007669"/>
    <property type="project" value="TreeGrafter"/>
</dbReference>
<keyword evidence="7" id="KW-1185">Reference proteome</keyword>
<dbReference type="PROSITE" id="PS50977">
    <property type="entry name" value="HTH_TETR_2"/>
    <property type="match status" value="1"/>
</dbReference>
<organism evidence="6 7">
    <name type="scientific">Kutzneria buriramensis</name>
    <dbReference type="NCBI Taxonomy" id="1045776"/>
    <lineage>
        <taxon>Bacteria</taxon>
        <taxon>Bacillati</taxon>
        <taxon>Actinomycetota</taxon>
        <taxon>Actinomycetes</taxon>
        <taxon>Pseudonocardiales</taxon>
        <taxon>Pseudonocardiaceae</taxon>
        <taxon>Kutzneria</taxon>
    </lineage>
</organism>
<dbReference type="Gene3D" id="1.10.357.10">
    <property type="entry name" value="Tetracycline Repressor, domain 2"/>
    <property type="match status" value="1"/>
</dbReference>
<dbReference type="InterPro" id="IPR009057">
    <property type="entry name" value="Homeodomain-like_sf"/>
</dbReference>
<dbReference type="PRINTS" id="PR00455">
    <property type="entry name" value="HTHTETR"/>
</dbReference>
<feature type="domain" description="HTH tetR-type" evidence="5">
    <location>
        <begin position="3"/>
        <end position="63"/>
    </location>
</feature>